<feature type="region of interest" description="Disordered" evidence="1">
    <location>
        <begin position="432"/>
        <end position="480"/>
    </location>
</feature>
<feature type="compositionally biased region" description="Gly residues" evidence="1">
    <location>
        <begin position="454"/>
        <end position="464"/>
    </location>
</feature>
<feature type="compositionally biased region" description="Acidic residues" evidence="1">
    <location>
        <begin position="540"/>
        <end position="556"/>
    </location>
</feature>
<feature type="compositionally biased region" description="Low complexity" evidence="1">
    <location>
        <begin position="150"/>
        <end position="170"/>
    </location>
</feature>
<keyword evidence="2" id="KW-1133">Transmembrane helix</keyword>
<feature type="chain" id="PRO_5039891200" evidence="3">
    <location>
        <begin position="16"/>
        <end position="740"/>
    </location>
</feature>
<keyword evidence="3" id="KW-0732">Signal</keyword>
<feature type="compositionally biased region" description="Polar residues" evidence="1">
    <location>
        <begin position="563"/>
        <end position="576"/>
    </location>
</feature>
<evidence type="ECO:0000313" key="4">
    <source>
        <dbReference type="EMBL" id="KAG7373866.1"/>
    </source>
</evidence>
<gene>
    <name evidence="4" type="ORF">IV203_012961</name>
</gene>
<keyword evidence="5" id="KW-1185">Reference proteome</keyword>
<evidence type="ECO:0000256" key="1">
    <source>
        <dbReference type="SAM" id="MobiDB-lite"/>
    </source>
</evidence>
<feature type="compositionally biased region" description="Basic and acidic residues" evidence="1">
    <location>
        <begin position="621"/>
        <end position="637"/>
    </location>
</feature>
<dbReference type="Proteomes" id="UP000693970">
    <property type="component" value="Unassembled WGS sequence"/>
</dbReference>
<keyword evidence="2" id="KW-0812">Transmembrane</keyword>
<reference evidence="4" key="2">
    <citation type="submission" date="2021-04" db="EMBL/GenBank/DDBJ databases">
        <authorList>
            <person name="Podell S."/>
        </authorList>
    </citation>
    <scope>NUCLEOTIDE SEQUENCE</scope>
    <source>
        <strain evidence="4">Hildebrandi</strain>
    </source>
</reference>
<name>A0A9K3M648_9STRA</name>
<feature type="compositionally biased region" description="Low complexity" evidence="1">
    <location>
        <begin position="231"/>
        <end position="246"/>
    </location>
</feature>
<dbReference type="EMBL" id="JAGRRH010000001">
    <property type="protein sequence ID" value="KAG7373866.1"/>
    <property type="molecule type" value="Genomic_DNA"/>
</dbReference>
<reference evidence="4" key="1">
    <citation type="journal article" date="2021" name="Sci. Rep.">
        <title>Diploid genomic architecture of Nitzschia inconspicua, an elite biomass production diatom.</title>
        <authorList>
            <person name="Oliver A."/>
            <person name="Podell S."/>
            <person name="Pinowska A."/>
            <person name="Traller J.C."/>
            <person name="Smith S.R."/>
            <person name="McClure R."/>
            <person name="Beliaev A."/>
            <person name="Bohutskyi P."/>
            <person name="Hill E.A."/>
            <person name="Rabines A."/>
            <person name="Zheng H."/>
            <person name="Allen L.Z."/>
            <person name="Kuo A."/>
            <person name="Grigoriev I.V."/>
            <person name="Allen A.E."/>
            <person name="Hazlebeck D."/>
            <person name="Allen E.E."/>
        </authorList>
    </citation>
    <scope>NUCLEOTIDE SEQUENCE</scope>
    <source>
        <strain evidence="4">Hildebrandi</strain>
    </source>
</reference>
<evidence type="ECO:0000313" key="5">
    <source>
        <dbReference type="Proteomes" id="UP000693970"/>
    </source>
</evidence>
<feature type="compositionally biased region" description="Low complexity" evidence="1">
    <location>
        <begin position="42"/>
        <end position="52"/>
    </location>
</feature>
<evidence type="ECO:0000256" key="2">
    <source>
        <dbReference type="SAM" id="Phobius"/>
    </source>
</evidence>
<protein>
    <submittedName>
        <fullName evidence="4">Uncharacterized protein</fullName>
    </submittedName>
</protein>
<proteinExistence type="predicted"/>
<dbReference type="OrthoDB" id="57126at2759"/>
<feature type="compositionally biased region" description="Acidic residues" evidence="1">
    <location>
        <begin position="670"/>
        <end position="682"/>
    </location>
</feature>
<evidence type="ECO:0000256" key="3">
    <source>
        <dbReference type="SAM" id="SignalP"/>
    </source>
</evidence>
<feature type="compositionally biased region" description="Basic and acidic residues" evidence="1">
    <location>
        <begin position="108"/>
        <end position="119"/>
    </location>
</feature>
<organism evidence="4 5">
    <name type="scientific">Nitzschia inconspicua</name>
    <dbReference type="NCBI Taxonomy" id="303405"/>
    <lineage>
        <taxon>Eukaryota</taxon>
        <taxon>Sar</taxon>
        <taxon>Stramenopiles</taxon>
        <taxon>Ochrophyta</taxon>
        <taxon>Bacillariophyta</taxon>
        <taxon>Bacillariophyceae</taxon>
        <taxon>Bacillariophycidae</taxon>
        <taxon>Bacillariales</taxon>
        <taxon>Bacillariaceae</taxon>
        <taxon>Nitzschia</taxon>
    </lineage>
</organism>
<feature type="compositionally biased region" description="Polar residues" evidence="1">
    <location>
        <begin position="596"/>
        <end position="620"/>
    </location>
</feature>
<comment type="caution">
    <text evidence="4">The sequence shown here is derived from an EMBL/GenBank/DDBJ whole genome shotgun (WGS) entry which is preliminary data.</text>
</comment>
<feature type="region of interest" description="Disordered" evidence="1">
    <location>
        <begin position="40"/>
        <end position="268"/>
    </location>
</feature>
<feature type="compositionally biased region" description="Basic and acidic residues" evidence="1">
    <location>
        <begin position="644"/>
        <end position="656"/>
    </location>
</feature>
<keyword evidence="2" id="KW-0472">Membrane</keyword>
<feature type="transmembrane region" description="Helical" evidence="2">
    <location>
        <begin position="485"/>
        <end position="505"/>
    </location>
</feature>
<feature type="signal peptide" evidence="3">
    <location>
        <begin position="1"/>
        <end position="15"/>
    </location>
</feature>
<accession>A0A9K3M648</accession>
<sequence>MLLLLSIAQLSALQSHDTVPSDNKNSYLIRYLTVKGKGGDGDSSLGISSVGKGNKGSKSSKESKSTSSKGKGNTFVHDDEDCDCERRRRARRLGIGYQPPCVCPDGKGSSKDSKGDSGKGKGGGVSGEDDDDDEYDHHIPTKPPVSQPVQLPTMPSSQPQPSPSQNLPTQPQLPPSTPSNALPTRPRPSIPDGAPSTSPISLPPSEREPSSPTDGTPTSVDQPTPGGGTPTDGNQPTTDGGTPTNGSQPSPSQPTPDGGGTPRCQLSTQGLFGSNVGLSEEFFFSYQTLVIPSVTVGELNIDMLPKLEQNMGEQILTRTFPQCSSATPTITDSSAEVQRSNALDLPSGQRLLQSAGTGLTGFSTRPRDLVNEGIECTNVEPVFPCYVIEGVVTVYSISALTPQENELFRNSIQQSIENGNLENSDNRFLGVTWRGHGVGGESNGDGDGDNGDGSSNGGGSGGGDPNESNEDIDRADTTGGGLEPWTYAIIAIGGVLVLTMLFFCFRRPVQRRVDAEANERSGYADDPSNSKSSDDRLDNESDGEESENDVYTEDYDESRATPLIQNTSSRQRSYSNERIEEEASENDGSYEALQASAENTYGMSNSGNNPRESLQGQGNSNRREMPEDLVADTEKESPSAIFGSKDKVRATDRDVTMEETSDSAYSSYEEVVEEEYEIEYAEDSPHRDGSGGGPHWADEHVDEDIDHSGGNESLPILANSAQLDRKTAIDSMLKKWENPL</sequence>
<dbReference type="AlphaFoldDB" id="A0A9K3M648"/>
<feature type="region of interest" description="Disordered" evidence="1">
    <location>
        <begin position="515"/>
        <end position="718"/>
    </location>
</feature>